<dbReference type="Pfam" id="PF00161">
    <property type="entry name" value="RIP"/>
    <property type="match status" value="1"/>
</dbReference>
<accession>A0A0E0LQY5</accession>
<organism evidence="1">
    <name type="scientific">Oryza punctata</name>
    <name type="common">Red rice</name>
    <dbReference type="NCBI Taxonomy" id="4537"/>
    <lineage>
        <taxon>Eukaryota</taxon>
        <taxon>Viridiplantae</taxon>
        <taxon>Streptophyta</taxon>
        <taxon>Embryophyta</taxon>
        <taxon>Tracheophyta</taxon>
        <taxon>Spermatophyta</taxon>
        <taxon>Magnoliopsida</taxon>
        <taxon>Liliopsida</taxon>
        <taxon>Poales</taxon>
        <taxon>Poaceae</taxon>
        <taxon>BOP clade</taxon>
        <taxon>Oryzoideae</taxon>
        <taxon>Oryzeae</taxon>
        <taxon>Oryzinae</taxon>
        <taxon>Oryza</taxon>
    </lineage>
</organism>
<name>A0A0E0LQY5_ORYPU</name>
<dbReference type="OMA" id="FQMTIST"/>
<evidence type="ECO:0000313" key="1">
    <source>
        <dbReference type="EnsemblPlants" id="OPUNC08G01990.1"/>
    </source>
</evidence>
<dbReference type="GO" id="GO:0017148">
    <property type="term" value="P:negative regulation of translation"/>
    <property type="evidence" value="ECO:0007669"/>
    <property type="project" value="InterPro"/>
</dbReference>
<dbReference type="EnsemblPlants" id="OPUNC08G01990.1">
    <property type="protein sequence ID" value="OPUNC08G01990.1"/>
    <property type="gene ID" value="OPUNC08G01990"/>
</dbReference>
<dbReference type="AlphaFoldDB" id="A0A0E0LQY5"/>
<evidence type="ECO:0000313" key="2">
    <source>
        <dbReference type="Proteomes" id="UP000026962"/>
    </source>
</evidence>
<reference evidence="1" key="2">
    <citation type="submission" date="2018-05" db="EMBL/GenBank/DDBJ databases">
        <title>OpunRS2 (Oryza punctata Reference Sequence Version 2).</title>
        <authorList>
            <person name="Zhang J."/>
            <person name="Kudrna D."/>
            <person name="Lee S."/>
            <person name="Talag J."/>
            <person name="Welchert J."/>
            <person name="Wing R.A."/>
        </authorList>
    </citation>
    <scope>NUCLEOTIDE SEQUENCE [LARGE SCALE GENOMIC DNA]</scope>
</reference>
<reference evidence="1" key="1">
    <citation type="submission" date="2015-04" db="UniProtKB">
        <authorList>
            <consortium name="EnsemblPlants"/>
        </authorList>
    </citation>
    <scope>IDENTIFICATION</scope>
</reference>
<dbReference type="SUPFAM" id="SSF56371">
    <property type="entry name" value="Ribosome inactivating proteins (RIP)"/>
    <property type="match status" value="1"/>
</dbReference>
<dbReference type="InterPro" id="IPR001574">
    <property type="entry name" value="Ribosome_inactivat_prot"/>
</dbReference>
<dbReference type="HOGENOM" id="CLU_1534979_0_0_1"/>
<dbReference type="Proteomes" id="UP000026962">
    <property type="component" value="Chromosome 8"/>
</dbReference>
<dbReference type="GO" id="GO:0030598">
    <property type="term" value="F:rRNA N-glycosylase activity"/>
    <property type="evidence" value="ECO:0007669"/>
    <property type="project" value="InterPro"/>
</dbReference>
<dbReference type="InterPro" id="IPR036041">
    <property type="entry name" value="Ribosome-inact_prot_sf"/>
</dbReference>
<sequence length="175" mass="19497">MAQLIALSHVEIIASCSNILYLNSTSKWYRLKDHKEKLPPRSQLPYSEKPHEGIYVLTNTTRYGSIGGSSVVLGPRAWDHYHGTFLKADELVRQSNKKPLTSGDSPALAVPVVGISEPLRFPQLQKWILDNCTAASSSGVMVPYEYTKHFTNWGDLSTAIFSGKLSEKLKAYTLE</sequence>
<dbReference type="Gramene" id="OPUNC08G01990.1">
    <property type="protein sequence ID" value="OPUNC08G01990.1"/>
    <property type="gene ID" value="OPUNC08G01990"/>
</dbReference>
<proteinExistence type="predicted"/>
<protein>
    <submittedName>
        <fullName evidence="1">rRNA N-glycosidase</fullName>
    </submittedName>
</protein>
<keyword evidence="2" id="KW-1185">Reference proteome</keyword>